<evidence type="ECO:0000256" key="1">
    <source>
        <dbReference type="SAM" id="MobiDB-lite"/>
    </source>
</evidence>
<comment type="caution">
    <text evidence="2">The sequence shown here is derived from an EMBL/GenBank/DDBJ whole genome shotgun (WGS) entry which is preliminary data.</text>
</comment>
<organism evidence="2 3">
    <name type="scientific">Streptomyces ipomoeae 91-03</name>
    <dbReference type="NCBI Taxonomy" id="698759"/>
    <lineage>
        <taxon>Bacteria</taxon>
        <taxon>Bacillati</taxon>
        <taxon>Actinomycetota</taxon>
        <taxon>Actinomycetes</taxon>
        <taxon>Kitasatosporales</taxon>
        <taxon>Streptomycetaceae</taxon>
        <taxon>Streptomyces</taxon>
    </lineage>
</organism>
<gene>
    <name evidence="2" type="ORF">STRIP9103_01817</name>
</gene>
<keyword evidence="3" id="KW-1185">Reference proteome</keyword>
<accession>L1L6L5</accession>
<proteinExistence type="predicted"/>
<protein>
    <submittedName>
        <fullName evidence="2">Uncharacterized protein</fullName>
    </submittedName>
</protein>
<dbReference type="AlphaFoldDB" id="L1L6L5"/>
<dbReference type="Proteomes" id="UP000010411">
    <property type="component" value="Unassembled WGS sequence"/>
</dbReference>
<dbReference type="EMBL" id="AEJC01000067">
    <property type="protein sequence ID" value="EKX68567.1"/>
    <property type="molecule type" value="Genomic_DNA"/>
</dbReference>
<feature type="region of interest" description="Disordered" evidence="1">
    <location>
        <begin position="24"/>
        <end position="62"/>
    </location>
</feature>
<reference evidence="2 3" key="1">
    <citation type="submission" date="2012-11" db="EMBL/GenBank/DDBJ databases">
        <authorList>
            <person name="Huguet-Tapia J.C."/>
            <person name="Durkin A.S."/>
            <person name="Pettis G.S."/>
            <person name="Badger J.H."/>
        </authorList>
    </citation>
    <scope>NUCLEOTIDE SEQUENCE [LARGE SCALE GENOMIC DNA]</scope>
    <source>
        <strain evidence="2 3">91-03</strain>
    </source>
</reference>
<name>L1L6L5_9ACTN</name>
<sequence length="62" mass="7044">MKASYDMWRTPRQWPSMAPPWVLHHSSPGRDDHPSVIRPSRSITVSHGSPRVTVPAGSGWRR</sequence>
<evidence type="ECO:0000313" key="2">
    <source>
        <dbReference type="EMBL" id="EKX68567.1"/>
    </source>
</evidence>
<evidence type="ECO:0000313" key="3">
    <source>
        <dbReference type="Proteomes" id="UP000010411"/>
    </source>
</evidence>